<dbReference type="Pfam" id="PF18962">
    <property type="entry name" value="Por_Secre_tail"/>
    <property type="match status" value="1"/>
</dbReference>
<reference evidence="4 5" key="1">
    <citation type="submission" date="2022-03" db="EMBL/GenBank/DDBJ databases">
        <title>Chryseobacterium sp. isolated from the Andong Sikhe.</title>
        <authorList>
            <person name="Won M."/>
            <person name="Kim S.-J."/>
            <person name="Kwon S.-W."/>
        </authorList>
    </citation>
    <scope>NUCLEOTIDE SEQUENCE [LARGE SCALE GENOMIC DNA]</scope>
    <source>
        <strain evidence="4 5">ADR-1</strain>
    </source>
</reference>
<feature type="chain" id="PRO_5045660925" evidence="2">
    <location>
        <begin position="19"/>
        <end position="307"/>
    </location>
</feature>
<name>A0ABY4BEZ2_9FLAO</name>
<accession>A0ABY4BEZ2</accession>
<keyword evidence="1 2" id="KW-0732">Signal</keyword>
<proteinExistence type="predicted"/>
<dbReference type="NCBIfam" id="TIGR04183">
    <property type="entry name" value="Por_Secre_tail"/>
    <property type="match status" value="1"/>
</dbReference>
<dbReference type="Proteomes" id="UP000831068">
    <property type="component" value="Chromosome"/>
</dbReference>
<dbReference type="InterPro" id="IPR026444">
    <property type="entry name" value="Secre_tail"/>
</dbReference>
<dbReference type="EMBL" id="CP094529">
    <property type="protein sequence ID" value="UOE37479.1"/>
    <property type="molecule type" value="Genomic_DNA"/>
</dbReference>
<evidence type="ECO:0000256" key="1">
    <source>
        <dbReference type="ARBA" id="ARBA00022729"/>
    </source>
</evidence>
<evidence type="ECO:0000313" key="4">
    <source>
        <dbReference type="EMBL" id="UOE37479.1"/>
    </source>
</evidence>
<feature type="signal peptide" evidence="2">
    <location>
        <begin position="1"/>
        <end position="18"/>
    </location>
</feature>
<dbReference type="RefSeq" id="WP_123865335.1">
    <property type="nucleotide sequence ID" value="NZ_CP094529.1"/>
</dbReference>
<protein>
    <submittedName>
        <fullName evidence="4">T9SS type A sorting domain-containing protein</fullName>
    </submittedName>
</protein>
<evidence type="ECO:0000313" key="5">
    <source>
        <dbReference type="Proteomes" id="UP000831068"/>
    </source>
</evidence>
<evidence type="ECO:0000259" key="3">
    <source>
        <dbReference type="Pfam" id="PF18962"/>
    </source>
</evidence>
<sequence length="307" mass="33061">MRKQSFTLLLAVASSLLAAQQTTLQHFDPTVTTPVIQGYGSGVGYYTGHNSYGDEEFAEKYEISGSAQLVGVSAIHLGQDGTATLNANYKAYTVAANGLPGSQLVSKTVAYSQIPVNGTLTSQLFSTPVNVTGSFFVSFNLGDYSHGGLGTKRIAVSHSPHGSRPSSDLGIYGRNAIRFHSHGGAPDWVDYQTENFSNYSPDLYFSLFPIVELNALSTVEFNKKGSIGAVYPNPSSGNFRVPVQSDSGGDIELKLFDMSGKLISEKKERLSFGKNEVSFSDQNLHKGVYLLLIKTPEGSISQRVVIH</sequence>
<feature type="domain" description="Secretion system C-terminal sorting" evidence="3">
    <location>
        <begin position="230"/>
        <end position="306"/>
    </location>
</feature>
<keyword evidence="5" id="KW-1185">Reference proteome</keyword>
<organism evidence="4 5">
    <name type="scientific">Chryseobacterium oryzae</name>
    <dbReference type="NCBI Taxonomy" id="2929799"/>
    <lineage>
        <taxon>Bacteria</taxon>
        <taxon>Pseudomonadati</taxon>
        <taxon>Bacteroidota</taxon>
        <taxon>Flavobacteriia</taxon>
        <taxon>Flavobacteriales</taxon>
        <taxon>Weeksellaceae</taxon>
        <taxon>Chryseobacterium group</taxon>
        <taxon>Chryseobacterium</taxon>
    </lineage>
</organism>
<evidence type="ECO:0000256" key="2">
    <source>
        <dbReference type="SAM" id="SignalP"/>
    </source>
</evidence>
<gene>
    <name evidence="4" type="ORF">MTP08_10415</name>
</gene>